<proteinExistence type="inferred from homology"/>
<dbReference type="Pfam" id="PF01190">
    <property type="entry name" value="Pollen_Ole_e_1"/>
    <property type="match status" value="1"/>
</dbReference>
<gene>
    <name evidence="4" type="ORF">Nepgr_007347</name>
</gene>
<dbReference type="GO" id="GO:0005615">
    <property type="term" value="C:extracellular space"/>
    <property type="evidence" value="ECO:0007669"/>
    <property type="project" value="InterPro"/>
</dbReference>
<evidence type="ECO:0000313" key="5">
    <source>
        <dbReference type="Proteomes" id="UP001279734"/>
    </source>
</evidence>
<reference evidence="4" key="1">
    <citation type="submission" date="2023-05" db="EMBL/GenBank/DDBJ databases">
        <title>Nepenthes gracilis genome sequencing.</title>
        <authorList>
            <person name="Fukushima K."/>
        </authorList>
    </citation>
    <scope>NUCLEOTIDE SEQUENCE</scope>
    <source>
        <strain evidence="4">SING2019-196</strain>
    </source>
</reference>
<organism evidence="4 5">
    <name type="scientific">Nepenthes gracilis</name>
    <name type="common">Slender pitcher plant</name>
    <dbReference type="NCBI Taxonomy" id="150966"/>
    <lineage>
        <taxon>Eukaryota</taxon>
        <taxon>Viridiplantae</taxon>
        <taxon>Streptophyta</taxon>
        <taxon>Embryophyta</taxon>
        <taxon>Tracheophyta</taxon>
        <taxon>Spermatophyta</taxon>
        <taxon>Magnoliopsida</taxon>
        <taxon>eudicotyledons</taxon>
        <taxon>Gunneridae</taxon>
        <taxon>Pentapetalae</taxon>
        <taxon>Caryophyllales</taxon>
        <taxon>Nepenthaceae</taxon>
        <taxon>Nepenthes</taxon>
    </lineage>
</organism>
<comment type="similarity">
    <text evidence="1">Belongs to the Ole e I family.</text>
</comment>
<keyword evidence="5" id="KW-1185">Reference proteome</keyword>
<dbReference type="InterPro" id="IPR006040">
    <property type="entry name" value="Allergen_Ole_e_I_CS"/>
</dbReference>
<evidence type="ECO:0000256" key="3">
    <source>
        <dbReference type="SAM" id="SignalP"/>
    </source>
</evidence>
<keyword evidence="3" id="KW-0732">Signal</keyword>
<accession>A0AAD3S7L8</accession>
<evidence type="ECO:0000313" key="4">
    <source>
        <dbReference type="EMBL" id="GMH05507.1"/>
    </source>
</evidence>
<dbReference type="InterPro" id="IPR006041">
    <property type="entry name" value="Pollen_Ole_e1_allergen"/>
</dbReference>
<dbReference type="PROSITE" id="PS00925">
    <property type="entry name" value="OLEEI"/>
    <property type="match status" value="1"/>
</dbReference>
<dbReference type="PANTHER" id="PTHR31614:SF2">
    <property type="entry name" value="F28N24.16 PROTEIN"/>
    <property type="match status" value="1"/>
</dbReference>
<name>A0AAD3S7L8_NEPGR</name>
<feature type="chain" id="PRO_5042016876" evidence="3">
    <location>
        <begin position="23"/>
        <end position="162"/>
    </location>
</feature>
<dbReference type="Proteomes" id="UP001279734">
    <property type="component" value="Unassembled WGS sequence"/>
</dbReference>
<evidence type="ECO:0000256" key="2">
    <source>
        <dbReference type="ARBA" id="ARBA00023157"/>
    </source>
</evidence>
<protein>
    <submittedName>
        <fullName evidence="4">Uncharacterized protein</fullName>
    </submittedName>
</protein>
<feature type="signal peptide" evidence="3">
    <location>
        <begin position="1"/>
        <end position="22"/>
    </location>
</feature>
<sequence>MEKSQIIILIASVLCLLSFAECHDDRFFVEGQVYCDTCRTEFVTRVSEFLEGAKVRLECRNRTFGAISYAAEAVTDKDGRYSLAVDGDYEDDICEVLLVKSPREDCLEVPSDAFTRQAAKVSLTSNNGIVDPIRTANPLGFIIRETLPECPEVLKELGPLYD</sequence>
<dbReference type="EMBL" id="BSYO01000005">
    <property type="protein sequence ID" value="GMH05507.1"/>
    <property type="molecule type" value="Genomic_DNA"/>
</dbReference>
<evidence type="ECO:0000256" key="1">
    <source>
        <dbReference type="ARBA" id="ARBA00010049"/>
    </source>
</evidence>
<comment type="caution">
    <text evidence="4">The sequence shown here is derived from an EMBL/GenBank/DDBJ whole genome shotgun (WGS) entry which is preliminary data.</text>
</comment>
<dbReference type="AlphaFoldDB" id="A0AAD3S7L8"/>
<keyword evidence="2" id="KW-1015">Disulfide bond</keyword>
<dbReference type="PANTHER" id="PTHR31614">
    <property type="entry name" value="PROTEIN DOWNSTREAM OF FLC-RELATED"/>
    <property type="match status" value="1"/>
</dbReference>